<evidence type="ECO:0000313" key="2">
    <source>
        <dbReference type="Proteomes" id="UP000663873"/>
    </source>
</evidence>
<sequence>MLEYIALILESSALSNDIVVRSIDRVKVTSHATLSSFLLTPTSKGAIVRYGNEDPNRVISIEELEINELTETSKNPDGSTVEKTTTRIIESCEESMIRSHRRRKFDEDTKVALEHDSNSWDWLIAWYDMVPLPSMIVILEKYFFPKWLQVLNIWLSTNTNSQEIQRWYIGWRSLISQAIINHTIIKKILTEGLMMIDRKISGTLNIQQTSASQSSENVIYNAHTLRNLIFSVS</sequence>
<name>A0A820L0Y4_9BILA</name>
<keyword evidence="2" id="KW-1185">Reference proteome</keyword>
<proteinExistence type="predicted"/>
<organism evidence="1 2">
    <name type="scientific">Rotaria socialis</name>
    <dbReference type="NCBI Taxonomy" id="392032"/>
    <lineage>
        <taxon>Eukaryota</taxon>
        <taxon>Metazoa</taxon>
        <taxon>Spiralia</taxon>
        <taxon>Gnathifera</taxon>
        <taxon>Rotifera</taxon>
        <taxon>Eurotatoria</taxon>
        <taxon>Bdelloidea</taxon>
        <taxon>Philodinida</taxon>
        <taxon>Philodinidae</taxon>
        <taxon>Rotaria</taxon>
    </lineage>
</organism>
<dbReference type="Proteomes" id="UP000663873">
    <property type="component" value="Unassembled WGS sequence"/>
</dbReference>
<comment type="caution">
    <text evidence="1">The sequence shown here is derived from an EMBL/GenBank/DDBJ whole genome shotgun (WGS) entry which is preliminary data.</text>
</comment>
<dbReference type="PANTHER" id="PTHR23329">
    <property type="entry name" value="TUFTELIN-INTERACTING PROTEIN 11-RELATED"/>
    <property type="match status" value="1"/>
</dbReference>
<dbReference type="EMBL" id="CAJOBP010002328">
    <property type="protein sequence ID" value="CAF4348805.1"/>
    <property type="molecule type" value="Genomic_DNA"/>
</dbReference>
<evidence type="ECO:0008006" key="3">
    <source>
        <dbReference type="Google" id="ProtNLM"/>
    </source>
</evidence>
<protein>
    <recommendedName>
        <fullName evidence="3">GCF C-terminal domain-containing protein</fullName>
    </recommendedName>
</protein>
<dbReference type="PANTHER" id="PTHR23329:SF1">
    <property type="entry name" value="TUFTELIN-INTERACTING PROTEIN 11"/>
    <property type="match status" value="1"/>
</dbReference>
<reference evidence="1" key="1">
    <citation type="submission" date="2021-02" db="EMBL/GenBank/DDBJ databases">
        <authorList>
            <person name="Nowell W R."/>
        </authorList>
    </citation>
    <scope>NUCLEOTIDE SEQUENCE</scope>
</reference>
<evidence type="ECO:0000313" key="1">
    <source>
        <dbReference type="EMBL" id="CAF4348805.1"/>
    </source>
</evidence>
<dbReference type="GO" id="GO:0000390">
    <property type="term" value="P:spliceosomal complex disassembly"/>
    <property type="evidence" value="ECO:0007669"/>
    <property type="project" value="InterPro"/>
</dbReference>
<gene>
    <name evidence="1" type="ORF">UJA718_LOCUS15648</name>
</gene>
<dbReference type="InterPro" id="IPR045211">
    <property type="entry name" value="TFP11/STIP/Ntr1"/>
</dbReference>
<dbReference type="GO" id="GO:0071008">
    <property type="term" value="C:U2-type post-mRNA release spliceosomal complex"/>
    <property type="evidence" value="ECO:0007669"/>
    <property type="project" value="TreeGrafter"/>
</dbReference>
<dbReference type="AlphaFoldDB" id="A0A820L0Y4"/>
<accession>A0A820L0Y4</accession>